<dbReference type="GO" id="GO:0016567">
    <property type="term" value="P:protein ubiquitination"/>
    <property type="evidence" value="ECO:0007669"/>
    <property type="project" value="TreeGrafter"/>
</dbReference>
<accession>A0A9Q1M452</accession>
<dbReference type="OrthoDB" id="10575411at2759"/>
<dbReference type="InterPro" id="IPR022143">
    <property type="entry name" value="DUF3675"/>
</dbReference>
<organism evidence="3 4">
    <name type="scientific">Anisodus acutangulus</name>
    <dbReference type="NCBI Taxonomy" id="402998"/>
    <lineage>
        <taxon>Eukaryota</taxon>
        <taxon>Viridiplantae</taxon>
        <taxon>Streptophyta</taxon>
        <taxon>Embryophyta</taxon>
        <taxon>Tracheophyta</taxon>
        <taxon>Spermatophyta</taxon>
        <taxon>Magnoliopsida</taxon>
        <taxon>eudicotyledons</taxon>
        <taxon>Gunneridae</taxon>
        <taxon>Pentapetalae</taxon>
        <taxon>asterids</taxon>
        <taxon>lamiids</taxon>
        <taxon>Solanales</taxon>
        <taxon>Solanaceae</taxon>
        <taxon>Solanoideae</taxon>
        <taxon>Hyoscyameae</taxon>
        <taxon>Anisodus</taxon>
    </lineage>
</organism>
<keyword evidence="4" id="KW-1185">Reference proteome</keyword>
<comment type="caution">
    <text evidence="3">The sequence shown here is derived from an EMBL/GenBank/DDBJ whole genome shotgun (WGS) entry which is preliminary data.</text>
</comment>
<dbReference type="AlphaFoldDB" id="A0A9Q1M452"/>
<evidence type="ECO:0000313" key="4">
    <source>
        <dbReference type="Proteomes" id="UP001152561"/>
    </source>
</evidence>
<evidence type="ECO:0000256" key="1">
    <source>
        <dbReference type="SAM" id="MobiDB-lite"/>
    </source>
</evidence>
<keyword evidence="2" id="KW-0472">Membrane</keyword>
<proteinExistence type="predicted"/>
<protein>
    <submittedName>
        <fullName evidence="3">Uncharacterized protein</fullName>
    </submittedName>
</protein>
<dbReference type="GO" id="GO:0016020">
    <property type="term" value="C:membrane"/>
    <property type="evidence" value="ECO:0007669"/>
    <property type="project" value="TreeGrafter"/>
</dbReference>
<dbReference type="Pfam" id="PF12428">
    <property type="entry name" value="DUF3675"/>
    <property type="match status" value="1"/>
</dbReference>
<reference evidence="4" key="1">
    <citation type="journal article" date="2023" name="Proc. Natl. Acad. Sci. U.S.A.">
        <title>Genomic and structural basis for evolution of tropane alkaloid biosynthesis.</title>
        <authorList>
            <person name="Wanga Y.-J."/>
            <person name="Taina T."/>
            <person name="Yua J.-Y."/>
            <person name="Lia J."/>
            <person name="Xua B."/>
            <person name="Chenc J."/>
            <person name="D'Auriad J.C."/>
            <person name="Huanga J.-P."/>
            <person name="Huanga S.-X."/>
        </authorList>
    </citation>
    <scope>NUCLEOTIDE SEQUENCE [LARGE SCALE GENOMIC DNA]</scope>
    <source>
        <strain evidence="4">cv. KIB-2019</strain>
    </source>
</reference>
<dbReference type="Proteomes" id="UP001152561">
    <property type="component" value="Unassembled WGS sequence"/>
</dbReference>
<name>A0A9Q1M452_9SOLA</name>
<dbReference type="InterPro" id="IPR033275">
    <property type="entry name" value="MARCH-like"/>
</dbReference>
<feature type="region of interest" description="Disordered" evidence="1">
    <location>
        <begin position="152"/>
        <end position="182"/>
    </location>
</feature>
<evidence type="ECO:0000313" key="3">
    <source>
        <dbReference type="EMBL" id="KAJ8550685.1"/>
    </source>
</evidence>
<keyword evidence="2" id="KW-0812">Transmembrane</keyword>
<sequence length="182" mass="19890">MLRSSSFFLVNHSGCGWTVAGTQLDLNDPRLLSMAITERHLQEADHDEYANASASGAAFCRSDALFLMALLLVRHAFENGEGDDDDVSAFFSISAFFCSVLLVFFYLASSWLGVSVYCSVKDRQEAAVEVAFLLQAGQQRGLHIRIAPRPAPAAEPSISTDQATIHVSTPPRQVETPRLELV</sequence>
<dbReference type="PANTHER" id="PTHR23012">
    <property type="entry name" value="RING/FYVE/PHD ZINC FINGER DOMAIN-CONTAINING"/>
    <property type="match status" value="1"/>
</dbReference>
<gene>
    <name evidence="3" type="ORF">K7X08_000055</name>
</gene>
<dbReference type="PANTHER" id="PTHR23012:SF177">
    <property type="entry name" value="E3 UBIQUITIN-PROTEIN LIGASE MARCH11-LIKE"/>
    <property type="match status" value="1"/>
</dbReference>
<dbReference type="GO" id="GO:0004842">
    <property type="term" value="F:ubiquitin-protein transferase activity"/>
    <property type="evidence" value="ECO:0007669"/>
    <property type="project" value="TreeGrafter"/>
</dbReference>
<evidence type="ECO:0000256" key="2">
    <source>
        <dbReference type="SAM" id="Phobius"/>
    </source>
</evidence>
<feature type="transmembrane region" description="Helical" evidence="2">
    <location>
        <begin position="89"/>
        <end position="114"/>
    </location>
</feature>
<feature type="compositionally biased region" description="Polar residues" evidence="1">
    <location>
        <begin position="157"/>
        <end position="171"/>
    </location>
</feature>
<dbReference type="EMBL" id="JAJAGQ010000010">
    <property type="protein sequence ID" value="KAJ8550685.1"/>
    <property type="molecule type" value="Genomic_DNA"/>
</dbReference>
<keyword evidence="2" id="KW-1133">Transmembrane helix</keyword>